<dbReference type="InterPro" id="IPR050469">
    <property type="entry name" value="Diguanylate_Cyclase"/>
</dbReference>
<organism evidence="3 4">
    <name type="scientific">Rheinheimera aquimaris</name>
    <dbReference type="NCBI Taxonomy" id="412437"/>
    <lineage>
        <taxon>Bacteria</taxon>
        <taxon>Pseudomonadati</taxon>
        <taxon>Pseudomonadota</taxon>
        <taxon>Gammaproteobacteria</taxon>
        <taxon>Chromatiales</taxon>
        <taxon>Chromatiaceae</taxon>
        <taxon>Rheinheimera</taxon>
    </lineage>
</organism>
<protein>
    <recommendedName>
        <fullName evidence="1">diguanylate cyclase</fullName>
        <ecNumber evidence="1">2.7.7.65</ecNumber>
    </recommendedName>
</protein>
<comment type="caution">
    <text evidence="3">The sequence shown here is derived from an EMBL/GenBank/DDBJ whole genome shotgun (WGS) entry which is preliminary data.</text>
</comment>
<dbReference type="Gene3D" id="3.30.70.270">
    <property type="match status" value="1"/>
</dbReference>
<sequence length="345" mass="39078">MKYHDSIQQAGEKAAQVKLFLQRANLAAHPVNYAVCYEYISGHNSQLCQIIEQKLSARAPLDDFIMADLYSRFLAPANPQQELMLQEASGMVSRMAAYTDVAAEQLDDYLLHLDHSMLQIQQTKPDPVLQPIINQLQQTTAEFRLSQQQMQQQLLLANQQSHQLRHELEQLKQQRLLDPLTGLYNRLAMQNQLDLWFSEQPGRRIAAIAVNLDHFSRFNQEYGNTIGDVILSKVARKISSYVQSSGLPVRSGGEEFLILLPDVDLRSASEIAEQVRRGVEKLRFVSSRSKKTLPKVTISLGVSLYQQSENWYQFLGRTAEVLLLAKKRGRNQVASELMLADGALA</sequence>
<dbReference type="SUPFAM" id="SSF55073">
    <property type="entry name" value="Nucleotide cyclase"/>
    <property type="match status" value="1"/>
</dbReference>
<dbReference type="RefSeq" id="WP_134058710.1">
    <property type="nucleotide sequence ID" value="NZ_BAAAEO010000007.1"/>
</dbReference>
<evidence type="ECO:0000313" key="3">
    <source>
        <dbReference type="EMBL" id="GAA0565430.1"/>
    </source>
</evidence>
<dbReference type="InterPro" id="IPR043128">
    <property type="entry name" value="Rev_trsase/Diguanyl_cyclase"/>
</dbReference>
<dbReference type="PROSITE" id="PS50887">
    <property type="entry name" value="GGDEF"/>
    <property type="match status" value="1"/>
</dbReference>
<dbReference type="InterPro" id="IPR029787">
    <property type="entry name" value="Nucleotide_cyclase"/>
</dbReference>
<dbReference type="NCBIfam" id="TIGR00254">
    <property type="entry name" value="GGDEF"/>
    <property type="match status" value="1"/>
</dbReference>
<evidence type="ECO:0000256" key="1">
    <source>
        <dbReference type="ARBA" id="ARBA00012528"/>
    </source>
</evidence>
<dbReference type="SMART" id="SM00267">
    <property type="entry name" value="GGDEF"/>
    <property type="match status" value="1"/>
</dbReference>
<feature type="domain" description="GGDEF" evidence="2">
    <location>
        <begin position="203"/>
        <end position="338"/>
    </location>
</feature>
<dbReference type="Pfam" id="PF00990">
    <property type="entry name" value="GGDEF"/>
    <property type="match status" value="1"/>
</dbReference>
<dbReference type="EMBL" id="BAAAEO010000007">
    <property type="protein sequence ID" value="GAA0565430.1"/>
    <property type="molecule type" value="Genomic_DNA"/>
</dbReference>
<dbReference type="PANTHER" id="PTHR45138:SF2">
    <property type="entry name" value="DIGUANYLATE CYCLASE VDCA"/>
    <property type="match status" value="1"/>
</dbReference>
<gene>
    <name evidence="3" type="ORF">GCM10009098_36930</name>
</gene>
<dbReference type="PANTHER" id="PTHR45138">
    <property type="entry name" value="REGULATORY COMPONENTS OF SENSORY TRANSDUCTION SYSTEM"/>
    <property type="match status" value="1"/>
</dbReference>
<keyword evidence="4" id="KW-1185">Reference proteome</keyword>
<dbReference type="EC" id="2.7.7.65" evidence="1"/>
<dbReference type="CDD" id="cd01949">
    <property type="entry name" value="GGDEF"/>
    <property type="match status" value="1"/>
</dbReference>
<dbReference type="InterPro" id="IPR000160">
    <property type="entry name" value="GGDEF_dom"/>
</dbReference>
<accession>A0ABP3PK00</accession>
<evidence type="ECO:0000259" key="2">
    <source>
        <dbReference type="PROSITE" id="PS50887"/>
    </source>
</evidence>
<evidence type="ECO:0000313" key="4">
    <source>
        <dbReference type="Proteomes" id="UP001501169"/>
    </source>
</evidence>
<dbReference type="Proteomes" id="UP001501169">
    <property type="component" value="Unassembled WGS sequence"/>
</dbReference>
<proteinExistence type="predicted"/>
<name>A0ABP3PK00_9GAMM</name>
<reference evidence="4" key="1">
    <citation type="journal article" date="2019" name="Int. J. Syst. Evol. Microbiol.">
        <title>The Global Catalogue of Microorganisms (GCM) 10K type strain sequencing project: providing services to taxonomists for standard genome sequencing and annotation.</title>
        <authorList>
            <consortium name="The Broad Institute Genomics Platform"/>
            <consortium name="The Broad Institute Genome Sequencing Center for Infectious Disease"/>
            <person name="Wu L."/>
            <person name="Ma J."/>
        </authorList>
    </citation>
    <scope>NUCLEOTIDE SEQUENCE [LARGE SCALE GENOMIC DNA]</scope>
    <source>
        <strain evidence="4">JCM 14331</strain>
    </source>
</reference>